<dbReference type="SMART" id="SM00248">
    <property type="entry name" value="ANK"/>
    <property type="match status" value="5"/>
</dbReference>
<dbReference type="InterPro" id="IPR050745">
    <property type="entry name" value="Multifunctional_regulatory"/>
</dbReference>
<dbReference type="Gene3D" id="1.25.40.20">
    <property type="entry name" value="Ankyrin repeat-containing domain"/>
    <property type="match status" value="3"/>
</dbReference>
<comment type="caution">
    <text evidence="3">The sequence shown here is derived from an EMBL/GenBank/DDBJ whole genome shotgun (WGS) entry which is preliminary data.</text>
</comment>
<gene>
    <name evidence="3" type="ORF">O9K51_00183</name>
</gene>
<accession>A0AB34G1A6</accession>
<evidence type="ECO:0000313" key="4">
    <source>
        <dbReference type="Proteomes" id="UP001163105"/>
    </source>
</evidence>
<reference evidence="3" key="1">
    <citation type="submission" date="2023-01" db="EMBL/GenBank/DDBJ databases">
        <title>The growth and conidiation of Purpureocillium lavendulum are regulated by nitrogen source and histone H3K14 acetylation.</title>
        <authorList>
            <person name="Tang P."/>
            <person name="Han J."/>
            <person name="Zhang C."/>
            <person name="Tang P."/>
            <person name="Qi F."/>
            <person name="Zhang K."/>
            <person name="Liang L."/>
        </authorList>
    </citation>
    <scope>NUCLEOTIDE SEQUENCE</scope>
    <source>
        <strain evidence="3">YMF1.00683</strain>
    </source>
</reference>
<name>A0AB34G1A6_9HYPO</name>
<dbReference type="SUPFAM" id="SSF48403">
    <property type="entry name" value="Ankyrin repeat"/>
    <property type="match status" value="1"/>
</dbReference>
<keyword evidence="2" id="KW-0040">ANK repeat</keyword>
<dbReference type="InterPro" id="IPR036770">
    <property type="entry name" value="Ankyrin_rpt-contain_sf"/>
</dbReference>
<proteinExistence type="predicted"/>
<organism evidence="3 4">
    <name type="scientific">Purpureocillium lavendulum</name>
    <dbReference type="NCBI Taxonomy" id="1247861"/>
    <lineage>
        <taxon>Eukaryota</taxon>
        <taxon>Fungi</taxon>
        <taxon>Dikarya</taxon>
        <taxon>Ascomycota</taxon>
        <taxon>Pezizomycotina</taxon>
        <taxon>Sordariomycetes</taxon>
        <taxon>Hypocreomycetidae</taxon>
        <taxon>Hypocreales</taxon>
        <taxon>Ophiocordycipitaceae</taxon>
        <taxon>Purpureocillium</taxon>
    </lineage>
</organism>
<dbReference type="InterPro" id="IPR002110">
    <property type="entry name" value="Ankyrin_rpt"/>
</dbReference>
<evidence type="ECO:0000256" key="2">
    <source>
        <dbReference type="ARBA" id="ARBA00023043"/>
    </source>
</evidence>
<dbReference type="PANTHER" id="PTHR24189">
    <property type="entry name" value="MYOTROPHIN"/>
    <property type="match status" value="1"/>
</dbReference>
<sequence length="535" mass="59761">MTGNFATDRLGQKYGDDPFVRAARDPQAVRRLLSDGLPVTPAGFFAAVDSGHVDTVEVLMEAGTSPNVRSETASSSHAGVRAGWEMRDVGVSFRDEVYFLEWQEWFPLRAAARTIIPTECEEDRTRQIDMVRFLLKRGADPYELYRQALAPLEPYPFPGDEPDDQLDPPQEDLDTEFPPAQGRLYGTRTVIHSLFEDGALVRPFFDPDFPLVLEHRDPQGRTILHSACRSALGADALLDAYLLDTESRHYSRNVFVPSDDSSLSLFHALRLRGADVFAVDKNDKHILHHLLEARTPWPQNYAPPMIKGTLCYILSNLPELINTPDRHGTLPIPSALQRWSRHQTISVEDEPECLESVIELLLDAGADPLACDGRGNTALHYIAANGLALQLHSEAARRMFRKFLQLGLDVNIRNAAGRRAIEILFDDDGSLDDDRGAVYRLEWLAKRYPKLEEVHEEVLGLFDGAGVRWKEVDGQGRSLLHVVARHPTVDAEVPAEYLLDKGLDVLARAADGKTAIDVAEENGCKAMLALMRTYI</sequence>
<dbReference type="EMBL" id="JAQHRD010000001">
    <property type="protein sequence ID" value="KAJ6445422.1"/>
    <property type="molecule type" value="Genomic_DNA"/>
</dbReference>
<dbReference type="PANTHER" id="PTHR24189:SF50">
    <property type="entry name" value="ANKYRIN REPEAT AND SOCS BOX PROTEIN 2"/>
    <property type="match status" value="1"/>
</dbReference>
<protein>
    <submittedName>
        <fullName evidence="3">Coiled-coil domain-containing</fullName>
    </submittedName>
</protein>
<dbReference type="AlphaFoldDB" id="A0AB34G1A6"/>
<dbReference type="Proteomes" id="UP001163105">
    <property type="component" value="Unassembled WGS sequence"/>
</dbReference>
<evidence type="ECO:0000256" key="1">
    <source>
        <dbReference type="ARBA" id="ARBA00022737"/>
    </source>
</evidence>
<keyword evidence="4" id="KW-1185">Reference proteome</keyword>
<evidence type="ECO:0000313" key="3">
    <source>
        <dbReference type="EMBL" id="KAJ6445422.1"/>
    </source>
</evidence>
<keyword evidence="1" id="KW-0677">Repeat</keyword>